<dbReference type="AlphaFoldDB" id="A0A833N9L4"/>
<evidence type="ECO:0008006" key="8">
    <source>
        <dbReference type="Google" id="ProtNLM"/>
    </source>
</evidence>
<gene>
    <name evidence="6" type="ORF">F6453_3717</name>
</gene>
<evidence type="ECO:0000313" key="7">
    <source>
        <dbReference type="Proteomes" id="UP000469950"/>
    </source>
</evidence>
<dbReference type="GO" id="GO:0016787">
    <property type="term" value="F:hydrolase activity"/>
    <property type="evidence" value="ECO:0007669"/>
    <property type="project" value="UniProtKB-KW"/>
</dbReference>
<evidence type="ECO:0000256" key="1">
    <source>
        <dbReference type="ARBA" id="ARBA00022553"/>
    </source>
</evidence>
<dbReference type="RefSeq" id="WP_153741668.1">
    <property type="nucleotide sequence ID" value="NZ_WBMP01000025.1"/>
</dbReference>
<organism evidence="6 7">
    <name type="scientific">Marinobacter nauticus</name>
    <name type="common">Marinobacter hydrocarbonoclasticus</name>
    <name type="synonym">Marinobacter aquaeolei</name>
    <dbReference type="NCBI Taxonomy" id="2743"/>
    <lineage>
        <taxon>Bacteria</taxon>
        <taxon>Pseudomonadati</taxon>
        <taxon>Pseudomonadota</taxon>
        <taxon>Gammaproteobacteria</taxon>
        <taxon>Pseudomonadales</taxon>
        <taxon>Marinobacteraceae</taxon>
        <taxon>Marinobacter</taxon>
    </lineage>
</organism>
<dbReference type="Pfam" id="PF01934">
    <property type="entry name" value="HepT-like"/>
    <property type="match status" value="1"/>
</dbReference>
<evidence type="ECO:0000256" key="2">
    <source>
        <dbReference type="ARBA" id="ARBA00022649"/>
    </source>
</evidence>
<protein>
    <recommendedName>
        <fullName evidence="8">DUF86 domain-containing protein</fullName>
    </recommendedName>
</protein>
<evidence type="ECO:0000256" key="3">
    <source>
        <dbReference type="ARBA" id="ARBA00022722"/>
    </source>
</evidence>
<dbReference type="GO" id="GO:0004540">
    <property type="term" value="F:RNA nuclease activity"/>
    <property type="evidence" value="ECO:0007669"/>
    <property type="project" value="InterPro"/>
</dbReference>
<dbReference type="Proteomes" id="UP000469950">
    <property type="component" value="Unassembled WGS sequence"/>
</dbReference>
<dbReference type="GO" id="GO:0000166">
    <property type="term" value="F:nucleotide binding"/>
    <property type="evidence" value="ECO:0007669"/>
    <property type="project" value="UniProtKB-KW"/>
</dbReference>
<keyword evidence="2" id="KW-1277">Toxin-antitoxin system</keyword>
<keyword evidence="1" id="KW-0597">Phosphoprotein</keyword>
<evidence type="ECO:0000256" key="5">
    <source>
        <dbReference type="ARBA" id="ARBA00022801"/>
    </source>
</evidence>
<evidence type="ECO:0000256" key="4">
    <source>
        <dbReference type="ARBA" id="ARBA00022741"/>
    </source>
</evidence>
<evidence type="ECO:0000313" key="6">
    <source>
        <dbReference type="EMBL" id="KAE8543923.1"/>
    </source>
</evidence>
<keyword evidence="4" id="KW-0547">Nucleotide-binding</keyword>
<proteinExistence type="predicted"/>
<dbReference type="PANTHER" id="PTHR34139">
    <property type="entry name" value="UPF0331 PROTEIN MJ0127"/>
    <property type="match status" value="1"/>
</dbReference>
<sequence>MQPEALKYLYDIKEAALKIRRFTEGKTEGDYLSDELLQSATERQFEIIGEAINKLCKEFPSVGRSIPDCRKMIAFRNMLIHGYAVVDPVIVWGVVEGSVPALLNSLGELMLG</sequence>
<dbReference type="PANTHER" id="PTHR34139:SF1">
    <property type="entry name" value="RNASE MJ1380-RELATED"/>
    <property type="match status" value="1"/>
</dbReference>
<dbReference type="GO" id="GO:0110001">
    <property type="term" value="C:toxin-antitoxin complex"/>
    <property type="evidence" value="ECO:0007669"/>
    <property type="project" value="InterPro"/>
</dbReference>
<comment type="caution">
    <text evidence="6">The sequence shown here is derived from an EMBL/GenBank/DDBJ whole genome shotgun (WGS) entry which is preliminary data.</text>
</comment>
<keyword evidence="5" id="KW-0378">Hydrolase</keyword>
<reference evidence="6 7" key="1">
    <citation type="submission" date="2019-10" db="EMBL/GenBank/DDBJ databases">
        <title>Draft genome sequence of Marinobacter hydrocarbonoclasticus NCT7M from the microbiome of the marine copepod.</title>
        <authorList>
            <person name="Nuttall R."/>
            <person name="Sharma G."/>
            <person name="Moisander P."/>
        </authorList>
    </citation>
    <scope>NUCLEOTIDE SEQUENCE [LARGE SCALE GENOMIC DNA]</scope>
    <source>
        <strain evidence="6 7">NCT7M</strain>
    </source>
</reference>
<dbReference type="InterPro" id="IPR051813">
    <property type="entry name" value="HepT_RNase_toxin"/>
</dbReference>
<accession>A0A833N9L4</accession>
<name>A0A833N9L4_MARNT</name>
<dbReference type="InterPro" id="IPR008201">
    <property type="entry name" value="HepT-like"/>
</dbReference>
<dbReference type="EMBL" id="WBMP01000025">
    <property type="protein sequence ID" value="KAE8543923.1"/>
    <property type="molecule type" value="Genomic_DNA"/>
</dbReference>
<keyword evidence="3" id="KW-0540">Nuclease</keyword>